<keyword evidence="1" id="KW-0808">Transferase</keyword>
<evidence type="ECO:0000256" key="2">
    <source>
        <dbReference type="ARBA" id="ARBA00022741"/>
    </source>
</evidence>
<dbReference type="GO" id="GO:0005524">
    <property type="term" value="F:ATP binding"/>
    <property type="evidence" value="ECO:0007669"/>
    <property type="project" value="UniProtKB-UniRule"/>
</dbReference>
<dbReference type="Gene3D" id="2.130.10.10">
    <property type="entry name" value="YVTN repeat-like/Quinoprotein amine dehydrogenase"/>
    <property type="match status" value="1"/>
</dbReference>
<dbReference type="AlphaFoldDB" id="A0A5J6HCX6"/>
<dbReference type="RefSeq" id="WP_055533337.1">
    <property type="nucleotide sequence ID" value="NZ_CP023695.1"/>
</dbReference>
<keyword evidence="3 8" id="KW-0418">Kinase</keyword>
<sequence>MLTPLPPGAARHIGPYRLLARIGAGGMGEVFLARRDQGQLVAVKAVRQELDVDLDDAFRVRFRREMAAARAVTGPFTAALLDGDAEARLPWLATEYVPGPSLADAVARCGPLPVKSVRALGAGLARALAVVHAARVLHRDLKPGNVLLTPEGPRLIDFGIARAFEATALTMTGVLVGTPGFMAPEQIEGSHAVVPASDVFSLGAVLCHAATGRGPFDDSELASVVFRISQGDADLSGVPDELRGIVAECLATDPDRRPTPTELAERLADGTAATPFPWPSDALSLFAEYRSAAAAFERSEFERSGAGEPPPPQAPPALGAFGPAPVLKRRRLPWVAASAAAAVVVAVAGVMLPDALRDDPAGTPAAGSPPDAGSASGRVVTALGNQGRSGEFGASAVREDALPDGWRPWSRKKPKGVDSMGKGCVIVRSTLVCRDGWGAAIALDAATGKDRWKAPGFSGKPSGIQENPPETDGERVFVPSELGVTGLDVATGDEVWRHEAPAHAGVVSVAYAQGVVYTAEFNRRAAPEPRTTVLRARRASTGRQLWKTSVDGKPQGALLVRSGRLYTALEGGGVLSLSTLAGDEKARVPEPACSGLIGYAGAILCWSVEHEGVRVLDSGTLASRRTIGATKEPDIAPVVGEKGVLVIASTDERAELPDRLTAYDWKSGKKLWDLPARGNPSALGLSRDRLLSVGSYEIRTVPLDGDAENVTQRTVPTTDTKAIDGVADTLTTPLYLGGAIFAESIEGRLVSGRAL</sequence>
<dbReference type="Pfam" id="PF00069">
    <property type="entry name" value="Pkinase"/>
    <property type="match status" value="1"/>
</dbReference>
<feature type="region of interest" description="Disordered" evidence="6">
    <location>
        <begin position="453"/>
        <end position="472"/>
    </location>
</feature>
<gene>
    <name evidence="8" type="ORF">CP975_00640</name>
</gene>
<evidence type="ECO:0000313" key="9">
    <source>
        <dbReference type="Proteomes" id="UP000326553"/>
    </source>
</evidence>
<dbReference type="PROSITE" id="PS50011">
    <property type="entry name" value="PROTEIN_KINASE_DOM"/>
    <property type="match status" value="1"/>
</dbReference>
<dbReference type="InterPro" id="IPR017441">
    <property type="entry name" value="Protein_kinase_ATP_BS"/>
</dbReference>
<keyword evidence="9" id="KW-1185">Reference proteome</keyword>
<dbReference type="SMART" id="SM00564">
    <property type="entry name" value="PQQ"/>
    <property type="match status" value="4"/>
</dbReference>
<dbReference type="Pfam" id="PF13360">
    <property type="entry name" value="PQQ_2"/>
    <property type="match status" value="1"/>
</dbReference>
<dbReference type="PANTHER" id="PTHR43289:SF34">
    <property type="entry name" value="SERINE_THREONINE-PROTEIN KINASE YBDM-RELATED"/>
    <property type="match status" value="1"/>
</dbReference>
<evidence type="ECO:0000256" key="5">
    <source>
        <dbReference type="PROSITE-ProRule" id="PRU10141"/>
    </source>
</evidence>
<dbReference type="InterPro" id="IPR011009">
    <property type="entry name" value="Kinase-like_dom_sf"/>
</dbReference>
<reference evidence="8 9" key="1">
    <citation type="submission" date="2017-09" db="EMBL/GenBank/DDBJ databases">
        <authorList>
            <person name="Lee N."/>
            <person name="Cho B.-K."/>
        </authorList>
    </citation>
    <scope>NUCLEOTIDE SEQUENCE [LARGE SCALE GENOMIC DNA]</scope>
    <source>
        <strain evidence="8 9">ATCC 12461</strain>
    </source>
</reference>
<dbReference type="SMART" id="SM00220">
    <property type="entry name" value="S_TKc"/>
    <property type="match status" value="1"/>
</dbReference>
<name>A0A5J6HCX6_STRAD</name>
<feature type="region of interest" description="Disordered" evidence="6">
    <location>
        <begin position="300"/>
        <end position="322"/>
    </location>
</feature>
<dbReference type="InterPro" id="IPR002372">
    <property type="entry name" value="PQQ_rpt_dom"/>
</dbReference>
<dbReference type="InterPro" id="IPR015943">
    <property type="entry name" value="WD40/YVTN_repeat-like_dom_sf"/>
</dbReference>
<organism evidence="8 9">
    <name type="scientific">Streptomyces alboniger</name>
    <dbReference type="NCBI Taxonomy" id="132473"/>
    <lineage>
        <taxon>Bacteria</taxon>
        <taxon>Bacillati</taxon>
        <taxon>Actinomycetota</taxon>
        <taxon>Actinomycetes</taxon>
        <taxon>Kitasatosporales</taxon>
        <taxon>Streptomycetaceae</taxon>
        <taxon>Streptomyces</taxon>
        <taxon>Streptomyces aurantiacus group</taxon>
    </lineage>
</organism>
<evidence type="ECO:0000256" key="3">
    <source>
        <dbReference type="ARBA" id="ARBA00022777"/>
    </source>
</evidence>
<evidence type="ECO:0000259" key="7">
    <source>
        <dbReference type="PROSITE" id="PS50011"/>
    </source>
</evidence>
<dbReference type="PROSITE" id="PS00107">
    <property type="entry name" value="PROTEIN_KINASE_ATP"/>
    <property type="match status" value="1"/>
</dbReference>
<accession>A0A5J6HCX6</accession>
<evidence type="ECO:0000256" key="6">
    <source>
        <dbReference type="SAM" id="MobiDB-lite"/>
    </source>
</evidence>
<dbReference type="Proteomes" id="UP000326553">
    <property type="component" value="Chromosome"/>
</dbReference>
<dbReference type="InterPro" id="IPR018391">
    <property type="entry name" value="PQQ_b-propeller_rpt"/>
</dbReference>
<keyword evidence="2 5" id="KW-0547">Nucleotide-binding</keyword>
<feature type="domain" description="Protein kinase" evidence="7">
    <location>
        <begin position="16"/>
        <end position="277"/>
    </location>
</feature>
<dbReference type="Gene3D" id="1.10.510.10">
    <property type="entry name" value="Transferase(Phosphotransferase) domain 1"/>
    <property type="match status" value="1"/>
</dbReference>
<dbReference type="InterPro" id="IPR000719">
    <property type="entry name" value="Prot_kinase_dom"/>
</dbReference>
<dbReference type="PROSITE" id="PS00108">
    <property type="entry name" value="PROTEIN_KINASE_ST"/>
    <property type="match status" value="1"/>
</dbReference>
<dbReference type="OrthoDB" id="3971273at2"/>
<dbReference type="Gene3D" id="2.40.10.480">
    <property type="match status" value="2"/>
</dbReference>
<dbReference type="Gene3D" id="3.30.200.20">
    <property type="entry name" value="Phosphorylase Kinase, domain 1"/>
    <property type="match status" value="1"/>
</dbReference>
<dbReference type="EMBL" id="CP023695">
    <property type="protein sequence ID" value="QEV16211.1"/>
    <property type="molecule type" value="Genomic_DNA"/>
</dbReference>
<dbReference type="InterPro" id="IPR008271">
    <property type="entry name" value="Ser/Thr_kinase_AS"/>
</dbReference>
<dbReference type="GO" id="GO:0004674">
    <property type="term" value="F:protein serine/threonine kinase activity"/>
    <property type="evidence" value="ECO:0007669"/>
    <property type="project" value="TreeGrafter"/>
</dbReference>
<evidence type="ECO:0000256" key="4">
    <source>
        <dbReference type="ARBA" id="ARBA00022840"/>
    </source>
</evidence>
<dbReference type="CDD" id="cd14014">
    <property type="entry name" value="STKc_PknB_like"/>
    <property type="match status" value="1"/>
</dbReference>
<evidence type="ECO:0000256" key="1">
    <source>
        <dbReference type="ARBA" id="ARBA00022679"/>
    </source>
</evidence>
<dbReference type="SUPFAM" id="SSF56112">
    <property type="entry name" value="Protein kinase-like (PK-like)"/>
    <property type="match status" value="1"/>
</dbReference>
<proteinExistence type="predicted"/>
<protein>
    <submittedName>
        <fullName evidence="8">Serine/threonine-protein kinase</fullName>
    </submittedName>
</protein>
<feature type="binding site" evidence="5">
    <location>
        <position position="44"/>
    </location>
    <ligand>
        <name>ATP</name>
        <dbReference type="ChEBI" id="CHEBI:30616"/>
    </ligand>
</feature>
<evidence type="ECO:0000313" key="8">
    <source>
        <dbReference type="EMBL" id="QEV16211.1"/>
    </source>
</evidence>
<dbReference type="PANTHER" id="PTHR43289">
    <property type="entry name" value="MITOGEN-ACTIVATED PROTEIN KINASE KINASE KINASE 20-RELATED"/>
    <property type="match status" value="1"/>
</dbReference>
<dbReference type="InterPro" id="IPR011047">
    <property type="entry name" value="Quinoprotein_ADH-like_sf"/>
</dbReference>
<dbReference type="KEGG" id="salw:CP975_00640"/>
<dbReference type="SUPFAM" id="SSF50998">
    <property type="entry name" value="Quinoprotein alcohol dehydrogenase-like"/>
    <property type="match status" value="1"/>
</dbReference>
<keyword evidence="4 5" id="KW-0067">ATP-binding</keyword>